<organism evidence="5 6">
    <name type="scientific">Myotis lucifugus</name>
    <name type="common">Little brown bat</name>
    <dbReference type="NCBI Taxonomy" id="59463"/>
    <lineage>
        <taxon>Eukaryota</taxon>
        <taxon>Metazoa</taxon>
        <taxon>Chordata</taxon>
        <taxon>Craniata</taxon>
        <taxon>Vertebrata</taxon>
        <taxon>Euteleostomi</taxon>
        <taxon>Mammalia</taxon>
        <taxon>Eutheria</taxon>
        <taxon>Laurasiatheria</taxon>
        <taxon>Chiroptera</taxon>
        <taxon>Yangochiroptera</taxon>
        <taxon>Vespertilionidae</taxon>
        <taxon>Myotis</taxon>
    </lineage>
</organism>
<dbReference type="GO" id="GO:0097730">
    <property type="term" value="C:non-motile cilium"/>
    <property type="evidence" value="ECO:0007669"/>
    <property type="project" value="TreeGrafter"/>
</dbReference>
<dbReference type="AlphaFoldDB" id="G1PXE4"/>
<reference evidence="5 6" key="1">
    <citation type="journal article" date="2011" name="Nature">
        <title>A high-resolution map of human evolutionary constraint using 29 mammals.</title>
        <authorList>
            <person name="Lindblad-Toh K."/>
            <person name="Garber M."/>
            <person name="Zuk O."/>
            <person name="Lin M.F."/>
            <person name="Parker B.J."/>
            <person name="Washietl S."/>
            <person name="Kheradpour P."/>
            <person name="Ernst J."/>
            <person name="Jordan G."/>
            <person name="Mauceli E."/>
            <person name="Ward L.D."/>
            <person name="Lowe C.B."/>
            <person name="Holloway A.K."/>
            <person name="Clamp M."/>
            <person name="Gnerre S."/>
            <person name="Alfoldi J."/>
            <person name="Beal K."/>
            <person name="Chang J."/>
            <person name="Clawson H."/>
            <person name="Cuff J."/>
            <person name="Di Palma F."/>
            <person name="Fitzgerald S."/>
            <person name="Flicek P."/>
            <person name="Guttman M."/>
            <person name="Hubisz M.J."/>
            <person name="Jaffe D.B."/>
            <person name="Jungreis I."/>
            <person name="Kent W.J."/>
            <person name="Kostka D."/>
            <person name="Lara M."/>
            <person name="Martins A.L."/>
            <person name="Massingham T."/>
            <person name="Moltke I."/>
            <person name="Raney B.J."/>
            <person name="Rasmussen M.D."/>
            <person name="Robinson J."/>
            <person name="Stark A."/>
            <person name="Vilella A.J."/>
            <person name="Wen J."/>
            <person name="Xie X."/>
            <person name="Zody M.C."/>
            <person name="Baldwin J."/>
            <person name="Bloom T."/>
            <person name="Chin C.W."/>
            <person name="Heiman D."/>
            <person name="Nicol R."/>
            <person name="Nusbaum C."/>
            <person name="Young S."/>
            <person name="Wilkinson J."/>
            <person name="Worley K.C."/>
            <person name="Kovar C.L."/>
            <person name="Muzny D.M."/>
            <person name="Gibbs R.A."/>
            <person name="Cree A."/>
            <person name="Dihn H.H."/>
            <person name="Fowler G."/>
            <person name="Jhangiani S."/>
            <person name="Joshi V."/>
            <person name="Lee S."/>
            <person name="Lewis L.R."/>
            <person name="Nazareth L.V."/>
            <person name="Okwuonu G."/>
            <person name="Santibanez J."/>
            <person name="Warren W.C."/>
            <person name="Mardis E.R."/>
            <person name="Weinstock G.M."/>
            <person name="Wilson R.K."/>
            <person name="Delehaunty K."/>
            <person name="Dooling D."/>
            <person name="Fronik C."/>
            <person name="Fulton L."/>
            <person name="Fulton B."/>
            <person name="Graves T."/>
            <person name="Minx P."/>
            <person name="Sodergren E."/>
            <person name="Birney E."/>
            <person name="Margulies E.H."/>
            <person name="Herrero J."/>
            <person name="Green E.D."/>
            <person name="Haussler D."/>
            <person name="Siepel A."/>
            <person name="Goldman N."/>
            <person name="Pollard K.S."/>
            <person name="Pedersen J.S."/>
            <person name="Lander E.S."/>
            <person name="Kellis M."/>
        </authorList>
    </citation>
    <scope>NUCLEOTIDE SEQUENCE [LARGE SCALE GENOMIC DNA]</scope>
</reference>
<dbReference type="GeneTree" id="ENSGT00940000161284"/>
<dbReference type="GO" id="GO:0060170">
    <property type="term" value="C:ciliary membrane"/>
    <property type="evidence" value="ECO:0007669"/>
    <property type="project" value="TreeGrafter"/>
</dbReference>
<dbReference type="PANTHER" id="PTHR46090">
    <property type="entry name" value="ADP-RIBOSYLATION FACTOR-LIKE PROTEIN 13B"/>
    <property type="match status" value="1"/>
</dbReference>
<dbReference type="Proteomes" id="UP000001074">
    <property type="component" value="Unassembled WGS sequence"/>
</dbReference>
<dbReference type="PANTHER" id="PTHR46090:SF1">
    <property type="entry name" value="ADP-RIBOSYLATION FACTOR-LIKE PROTEIN 13A"/>
    <property type="match status" value="1"/>
</dbReference>
<evidence type="ECO:0008006" key="7">
    <source>
        <dbReference type="Google" id="ProtNLM"/>
    </source>
</evidence>
<feature type="binding site" evidence="3">
    <location>
        <position position="73"/>
    </location>
    <ligand>
        <name>GTP</name>
        <dbReference type="ChEBI" id="CHEBI:37565"/>
    </ligand>
</feature>
<evidence type="ECO:0000313" key="5">
    <source>
        <dbReference type="Ensembl" id="ENSMLUP00000016111.2"/>
    </source>
</evidence>
<feature type="binding site" evidence="3">
    <location>
        <begin position="129"/>
        <end position="132"/>
    </location>
    <ligand>
        <name>GTP</name>
        <dbReference type="ChEBI" id="CHEBI:37565"/>
    </ligand>
</feature>
<dbReference type="eggNOG" id="KOG0073">
    <property type="taxonomic scope" value="Eukaryota"/>
</dbReference>
<evidence type="ECO:0000313" key="6">
    <source>
        <dbReference type="Proteomes" id="UP000001074"/>
    </source>
</evidence>
<gene>
    <name evidence="5" type="primary">ARL13A</name>
</gene>
<dbReference type="GO" id="GO:0097500">
    <property type="term" value="P:receptor localization to non-motile cilium"/>
    <property type="evidence" value="ECO:0007669"/>
    <property type="project" value="TreeGrafter"/>
</dbReference>
<evidence type="ECO:0000256" key="3">
    <source>
        <dbReference type="PIRSR" id="PIRSR606689-1"/>
    </source>
</evidence>
<protein>
    <recommendedName>
        <fullName evidence="7">ADP ribosylation factor like GTPase 13A</fullName>
    </recommendedName>
</protein>
<dbReference type="Pfam" id="PF00025">
    <property type="entry name" value="Arf"/>
    <property type="match status" value="1"/>
</dbReference>
<dbReference type="Gene3D" id="3.40.50.300">
    <property type="entry name" value="P-loop containing nucleotide triphosphate hydrolases"/>
    <property type="match status" value="1"/>
</dbReference>
<feature type="binding site" evidence="4">
    <location>
        <position position="34"/>
    </location>
    <ligand>
        <name>Mg(2+)</name>
        <dbReference type="ChEBI" id="CHEBI:18420"/>
    </ligand>
</feature>
<dbReference type="InParanoid" id="G1PXE4"/>
<dbReference type="HOGENOM" id="CLU_040729_3_1_1"/>
<evidence type="ECO:0000256" key="2">
    <source>
        <dbReference type="ARBA" id="ARBA00023134"/>
    </source>
</evidence>
<keyword evidence="4" id="KW-0460">Magnesium</keyword>
<dbReference type="EMBL" id="AAPE02007916">
    <property type="status" value="NOT_ANNOTATED_CDS"/>
    <property type="molecule type" value="Genomic_DNA"/>
</dbReference>
<dbReference type="GO" id="GO:0031514">
    <property type="term" value="C:motile cilium"/>
    <property type="evidence" value="ECO:0007669"/>
    <property type="project" value="TreeGrafter"/>
</dbReference>
<dbReference type="GO" id="GO:0003924">
    <property type="term" value="F:GTPase activity"/>
    <property type="evidence" value="ECO:0007669"/>
    <property type="project" value="InterPro"/>
</dbReference>
<dbReference type="InterPro" id="IPR006689">
    <property type="entry name" value="Small_GTPase_ARF/SAR"/>
</dbReference>
<keyword evidence="2 3" id="KW-0342">GTP-binding</keyword>
<dbReference type="FunFam" id="3.40.50.300:FF:000415">
    <property type="entry name" value="ADP-ribosylation factor-like GTPase 13B"/>
    <property type="match status" value="1"/>
</dbReference>
<dbReference type="GO" id="GO:1905515">
    <property type="term" value="P:non-motile cilium assembly"/>
    <property type="evidence" value="ECO:0007669"/>
    <property type="project" value="TreeGrafter"/>
</dbReference>
<keyword evidence="1 3" id="KW-0547">Nucleotide-binding</keyword>
<dbReference type="SUPFAM" id="SSF52540">
    <property type="entry name" value="P-loop containing nucleoside triphosphate hydrolases"/>
    <property type="match status" value="1"/>
</dbReference>
<evidence type="ECO:0000256" key="4">
    <source>
        <dbReference type="PIRSR" id="PIRSR606689-2"/>
    </source>
</evidence>
<dbReference type="GO" id="GO:0046872">
    <property type="term" value="F:metal ion binding"/>
    <property type="evidence" value="ECO:0007669"/>
    <property type="project" value="UniProtKB-KW"/>
</dbReference>
<proteinExistence type="predicted"/>
<dbReference type="OMA" id="TELCYNQ"/>
<dbReference type="STRING" id="59463.ENSMLUP00000016111"/>
<dbReference type="SMART" id="SM00177">
    <property type="entry name" value="ARF"/>
    <property type="match status" value="1"/>
</dbReference>
<dbReference type="Ensembl" id="ENSMLUT00000017669.2">
    <property type="protein sequence ID" value="ENSMLUP00000016111.2"/>
    <property type="gene ID" value="ENSMLUG00000017665.2"/>
</dbReference>
<accession>G1PXE4</accession>
<reference evidence="5" key="2">
    <citation type="submission" date="2025-08" db="UniProtKB">
        <authorList>
            <consortium name="Ensembl"/>
        </authorList>
    </citation>
    <scope>IDENTIFICATION</scope>
</reference>
<dbReference type="InterPro" id="IPR051995">
    <property type="entry name" value="Ciliary_GTPase"/>
</dbReference>
<dbReference type="PROSITE" id="PS51417">
    <property type="entry name" value="ARF"/>
    <property type="match status" value="1"/>
</dbReference>
<keyword evidence="6" id="KW-1185">Reference proteome</keyword>
<sequence>MFKLMTSCGPQVNTNGTRRNMTIIIIGLENAGKTVFVEAFRRLLPSKIDRCMNSKLTTVLLDEYEISVYDLNGDMKGRKIWPNYYAQAHGIVFVLDSSDLGRMQEVKTTLSHLLSDARVAGKPILLLANKQDKKNALLPRDIIKYLFLERIMNDNKFMCLLEPCSAIQNLQRSNHEPLLEGLRWLVTAIQNKQENLCAHEQSLTSGIPTYKDTTGFKVEYASIRSVGSNGARNVLEPPHILYLQFSDPIIRKYGGEEEYEKGMTEEKEEPLGQHSMETRPLKPILKKEGLRLKPKKNVSVTFALDEPMEEGECSKVNGAQNTTELHYNYRADFQFPETYTNDEVTSEPSPKKRMPTWYVEEMMLEDAYEDIFETCVNALISRTIRTISVFLFLF</sequence>
<name>G1PXE4_MYOLU</name>
<feature type="binding site" evidence="3">
    <location>
        <begin position="27"/>
        <end position="34"/>
    </location>
    <ligand>
        <name>GTP</name>
        <dbReference type="ChEBI" id="CHEBI:37565"/>
    </ligand>
</feature>
<dbReference type="PRINTS" id="PR00328">
    <property type="entry name" value="SAR1GTPBP"/>
</dbReference>
<dbReference type="SMART" id="SM00178">
    <property type="entry name" value="SAR"/>
    <property type="match status" value="1"/>
</dbReference>
<dbReference type="GO" id="GO:0005525">
    <property type="term" value="F:GTP binding"/>
    <property type="evidence" value="ECO:0007669"/>
    <property type="project" value="UniProtKB-KW"/>
</dbReference>
<evidence type="ECO:0000256" key="1">
    <source>
        <dbReference type="ARBA" id="ARBA00022741"/>
    </source>
</evidence>
<keyword evidence="4" id="KW-0479">Metal-binding</keyword>
<reference evidence="5" key="3">
    <citation type="submission" date="2025-09" db="UniProtKB">
        <authorList>
            <consortium name="Ensembl"/>
        </authorList>
    </citation>
    <scope>IDENTIFICATION</scope>
</reference>
<dbReference type="InterPro" id="IPR027417">
    <property type="entry name" value="P-loop_NTPase"/>
</dbReference>